<comment type="cofactor">
    <cofactor evidence="1">
        <name>Mg(2+)</name>
        <dbReference type="ChEBI" id="CHEBI:18420"/>
    </cofactor>
</comment>
<keyword evidence="6" id="KW-0547">Nucleotide-binding</keyword>
<dbReference type="Proteomes" id="UP001064087">
    <property type="component" value="Chromosome"/>
</dbReference>
<accession>A0ABY6D6Y6</accession>
<dbReference type="SUPFAM" id="SSF81301">
    <property type="entry name" value="Nucleotidyltransferase"/>
    <property type="match status" value="1"/>
</dbReference>
<evidence type="ECO:0000256" key="5">
    <source>
        <dbReference type="ARBA" id="ARBA00022723"/>
    </source>
</evidence>
<keyword evidence="12" id="KW-1185">Reference proteome</keyword>
<name>A0ABY6D6Y6_9RHOB</name>
<comment type="similarity">
    <text evidence="8">Belongs to the tRNA nucleotidyltransferase/poly(A) polymerase family.</text>
</comment>
<protein>
    <submittedName>
        <fullName evidence="11">CCA tRNA nucleotidyltransferase</fullName>
    </submittedName>
</protein>
<evidence type="ECO:0000256" key="2">
    <source>
        <dbReference type="ARBA" id="ARBA00022679"/>
    </source>
</evidence>
<dbReference type="SUPFAM" id="SSF81891">
    <property type="entry name" value="Poly A polymerase C-terminal region-like"/>
    <property type="match status" value="1"/>
</dbReference>
<feature type="domain" description="tRNA nucleotidyltransferase/poly(A) polymerase RNA and SrmB- binding" evidence="10">
    <location>
        <begin position="181"/>
        <end position="237"/>
    </location>
</feature>
<keyword evidence="2 8" id="KW-0808">Transferase</keyword>
<dbReference type="Pfam" id="PF12627">
    <property type="entry name" value="PolyA_pol_RNAbd"/>
    <property type="match status" value="1"/>
</dbReference>
<evidence type="ECO:0000256" key="7">
    <source>
        <dbReference type="ARBA" id="ARBA00022842"/>
    </source>
</evidence>
<gene>
    <name evidence="11" type="ORF">N7U68_12310</name>
</gene>
<dbReference type="Pfam" id="PF01743">
    <property type="entry name" value="PolyA_pol"/>
    <property type="match status" value="1"/>
</dbReference>
<dbReference type="PANTHER" id="PTHR46173:SF1">
    <property type="entry name" value="CCA TRNA NUCLEOTIDYLTRANSFERASE 1, MITOCHONDRIAL"/>
    <property type="match status" value="1"/>
</dbReference>
<evidence type="ECO:0000259" key="9">
    <source>
        <dbReference type="Pfam" id="PF01743"/>
    </source>
</evidence>
<organism evidence="11 12">
    <name type="scientific">Roseovarius pelagicus</name>
    <dbReference type="NCBI Taxonomy" id="2980108"/>
    <lineage>
        <taxon>Bacteria</taxon>
        <taxon>Pseudomonadati</taxon>
        <taxon>Pseudomonadota</taxon>
        <taxon>Alphaproteobacteria</taxon>
        <taxon>Rhodobacterales</taxon>
        <taxon>Roseobacteraceae</taxon>
        <taxon>Roseovarius</taxon>
    </lineage>
</organism>
<dbReference type="InterPro" id="IPR032828">
    <property type="entry name" value="PolyA_RNA-bd"/>
</dbReference>
<dbReference type="Gene3D" id="3.30.460.10">
    <property type="entry name" value="Beta Polymerase, domain 2"/>
    <property type="match status" value="1"/>
</dbReference>
<dbReference type="InterPro" id="IPR043519">
    <property type="entry name" value="NT_sf"/>
</dbReference>
<keyword evidence="7" id="KW-0460">Magnesium</keyword>
<sequence length="385" mass="41111">MKITGDWLHAPHLQSVFKLIAAGGFSAYLVGGSVRDAVLGRSVGDLDLATDARPDQVIALAKAADVRCVPTGLDHGTVTLVVQGVPHEITSFRRDVETDGRHARVAFTDDIAEDARRRDFTMNALYAGADGTVIDPLGGLADALAGRVRFVEDAERRICEDYLRILRFFRFYAWFGGQDGIDAEGLAAAARHQDGLDGIARERVGQEMRKLLLASDPTPAIAAMQSSGILARILPGSDNSALGLLVHLEGEYDVPPCAMRRLATLGGTSVPDQLRLSNAEAARLAMLRDAVSGEGGPGVFGYRHGYDMARDVLLLRAALLETPVPDGALAAAKEGAEASFPIKAADLMPTFNGPALGAELKELESRWVASGFTLSKNDLLKDVQR</sequence>
<evidence type="ECO:0000256" key="6">
    <source>
        <dbReference type="ARBA" id="ARBA00022741"/>
    </source>
</evidence>
<dbReference type="Gene3D" id="1.10.3090.10">
    <property type="entry name" value="cca-adding enzyme, domain 2"/>
    <property type="match status" value="1"/>
</dbReference>
<dbReference type="InterPro" id="IPR050264">
    <property type="entry name" value="Bact_CCA-adding_enz_type3_sf"/>
</dbReference>
<dbReference type="PANTHER" id="PTHR46173">
    <property type="entry name" value="CCA TRNA NUCLEOTIDYLTRANSFERASE 1, MITOCHONDRIAL"/>
    <property type="match status" value="1"/>
</dbReference>
<dbReference type="InterPro" id="IPR002646">
    <property type="entry name" value="PolA_pol_head_dom"/>
</dbReference>
<feature type="domain" description="Poly A polymerase head" evidence="9">
    <location>
        <begin position="27"/>
        <end position="148"/>
    </location>
</feature>
<keyword evidence="3" id="KW-0819">tRNA processing</keyword>
<evidence type="ECO:0000313" key="12">
    <source>
        <dbReference type="Proteomes" id="UP001064087"/>
    </source>
</evidence>
<keyword evidence="5" id="KW-0479">Metal-binding</keyword>
<evidence type="ECO:0000256" key="8">
    <source>
        <dbReference type="RuleBase" id="RU003953"/>
    </source>
</evidence>
<keyword evidence="4" id="KW-0548">Nucleotidyltransferase</keyword>
<dbReference type="EMBL" id="CP106738">
    <property type="protein sequence ID" value="UXX81906.1"/>
    <property type="molecule type" value="Genomic_DNA"/>
</dbReference>
<evidence type="ECO:0000256" key="4">
    <source>
        <dbReference type="ARBA" id="ARBA00022695"/>
    </source>
</evidence>
<evidence type="ECO:0000256" key="1">
    <source>
        <dbReference type="ARBA" id="ARBA00001946"/>
    </source>
</evidence>
<dbReference type="RefSeq" id="WP_263046988.1">
    <property type="nucleotide sequence ID" value="NZ_CP106738.1"/>
</dbReference>
<proteinExistence type="inferred from homology"/>
<reference evidence="11" key="1">
    <citation type="submission" date="2022-10" db="EMBL/GenBank/DDBJ databases">
        <title>Roseovarius pelagicus sp. nov., isolated from Arctic seawater.</title>
        <authorList>
            <person name="Hong Y.W."/>
            <person name="Hwang C.Y."/>
        </authorList>
    </citation>
    <scope>NUCLEOTIDE SEQUENCE</scope>
    <source>
        <strain evidence="11">HL-MP18</strain>
    </source>
</reference>
<evidence type="ECO:0000313" key="11">
    <source>
        <dbReference type="EMBL" id="UXX81906.1"/>
    </source>
</evidence>
<evidence type="ECO:0000256" key="3">
    <source>
        <dbReference type="ARBA" id="ARBA00022694"/>
    </source>
</evidence>
<dbReference type="CDD" id="cd05398">
    <property type="entry name" value="NT_ClassII-CCAase"/>
    <property type="match status" value="1"/>
</dbReference>
<keyword evidence="8" id="KW-0694">RNA-binding</keyword>
<evidence type="ECO:0000259" key="10">
    <source>
        <dbReference type="Pfam" id="PF12627"/>
    </source>
</evidence>